<dbReference type="Gene3D" id="3.30.450.50">
    <property type="entry name" value="Longin domain"/>
    <property type="match status" value="1"/>
</dbReference>
<keyword evidence="13" id="KW-1185">Reference proteome</keyword>
<dbReference type="SUPFAM" id="SSF64356">
    <property type="entry name" value="SNARE-like"/>
    <property type="match status" value="1"/>
</dbReference>
<comment type="subcellular location">
    <subcellularLocation>
        <location evidence="7">Endomembrane system</location>
        <topology evidence="7">Single-pass type IV membrane protein</topology>
    </subcellularLocation>
</comment>
<accession>A0A8J6AWF5</accession>
<protein>
    <submittedName>
        <fullName evidence="12">Synaptobrevin</fullName>
    </submittedName>
</protein>
<evidence type="ECO:0000256" key="4">
    <source>
        <dbReference type="ARBA" id="ARBA00022927"/>
    </source>
</evidence>
<dbReference type="PRINTS" id="PR00219">
    <property type="entry name" value="SYNAPTOBREVN"/>
</dbReference>
<dbReference type="GO" id="GO:0005737">
    <property type="term" value="C:cytoplasm"/>
    <property type="evidence" value="ECO:0007669"/>
    <property type="project" value="UniProtKB-ARBA"/>
</dbReference>
<evidence type="ECO:0000256" key="1">
    <source>
        <dbReference type="ARBA" id="ARBA00008025"/>
    </source>
</evidence>
<evidence type="ECO:0000256" key="5">
    <source>
        <dbReference type="ARBA" id="ARBA00022989"/>
    </source>
</evidence>
<keyword evidence="8" id="KW-0175">Coiled coil</keyword>
<evidence type="ECO:0000256" key="7">
    <source>
        <dbReference type="ARBA" id="ARBA00046280"/>
    </source>
</evidence>
<evidence type="ECO:0000259" key="10">
    <source>
        <dbReference type="PROSITE" id="PS50859"/>
    </source>
</evidence>
<comment type="caution">
    <text evidence="12">The sequence shown here is derived from an EMBL/GenBank/DDBJ whole genome shotgun (WGS) entry which is preliminary data.</text>
</comment>
<dbReference type="Pfam" id="PF13774">
    <property type="entry name" value="Longin"/>
    <property type="match status" value="1"/>
</dbReference>
<feature type="domain" description="V-SNARE coiled-coil homology" evidence="11">
    <location>
        <begin position="136"/>
        <end position="196"/>
    </location>
</feature>
<keyword evidence="3 9" id="KW-0812">Transmembrane</keyword>
<dbReference type="Pfam" id="PF00957">
    <property type="entry name" value="Synaptobrevin"/>
    <property type="match status" value="1"/>
</dbReference>
<evidence type="ECO:0000313" key="12">
    <source>
        <dbReference type="EMBL" id="KAG9395878.1"/>
    </source>
</evidence>
<sequence length="254" mass="28558">MVGSNVRYLAVGRREDRMVIASYLAFQHDLKSMYEGVIEKVVRSARLPERPKLTITNRDVGTIHYDSDETSIYMIVTASDYPQRMAFKLLAEMKDQFSVRFGSAVPTASANSLSSRCKSVLSNLVSTYDVLENVDKITRLQKETDAIKDKMHDNINSMLKRGDNINELEEQASGLAVDARVFHKEAEKIKRAMFIRNVKLLIILALIIIGVLLFVAIAFGAPLVYVVIKVAIVPLYEKIRDELSKDSGAAFLLR</sequence>
<dbReference type="Proteomes" id="UP000717585">
    <property type="component" value="Unassembled WGS sequence"/>
</dbReference>
<keyword evidence="2" id="KW-0813">Transport</keyword>
<evidence type="ECO:0000256" key="8">
    <source>
        <dbReference type="PROSITE-ProRule" id="PRU00290"/>
    </source>
</evidence>
<organism evidence="12 13">
    <name type="scientific">Carpediemonas membranifera</name>
    <dbReference type="NCBI Taxonomy" id="201153"/>
    <lineage>
        <taxon>Eukaryota</taxon>
        <taxon>Metamonada</taxon>
        <taxon>Carpediemonas-like organisms</taxon>
        <taxon>Carpediemonas</taxon>
    </lineage>
</organism>
<evidence type="ECO:0000313" key="13">
    <source>
        <dbReference type="Proteomes" id="UP000717585"/>
    </source>
</evidence>
<feature type="transmembrane region" description="Helical" evidence="9">
    <location>
        <begin position="200"/>
        <end position="228"/>
    </location>
</feature>
<keyword evidence="4" id="KW-0653">Protein transport</keyword>
<feature type="domain" description="Longin" evidence="10">
    <location>
        <begin position="10"/>
        <end position="121"/>
    </location>
</feature>
<dbReference type="AlphaFoldDB" id="A0A8J6AWF5"/>
<dbReference type="InterPro" id="IPR051097">
    <property type="entry name" value="Synaptobrevin-like_transport"/>
</dbReference>
<comment type="similarity">
    <text evidence="1">Belongs to the synaptobrevin family.</text>
</comment>
<dbReference type="InterPro" id="IPR010908">
    <property type="entry name" value="Longin_dom"/>
</dbReference>
<dbReference type="InterPro" id="IPR042855">
    <property type="entry name" value="V_SNARE_CC"/>
</dbReference>
<evidence type="ECO:0000256" key="2">
    <source>
        <dbReference type="ARBA" id="ARBA00022448"/>
    </source>
</evidence>
<evidence type="ECO:0000256" key="3">
    <source>
        <dbReference type="ARBA" id="ARBA00022692"/>
    </source>
</evidence>
<dbReference type="PANTHER" id="PTHR21136:SF168">
    <property type="entry name" value="VESICLE-ASSOCIATED MEMBRANE PROTEIN 9"/>
    <property type="match status" value="1"/>
</dbReference>
<evidence type="ECO:0000256" key="6">
    <source>
        <dbReference type="ARBA" id="ARBA00023136"/>
    </source>
</evidence>
<dbReference type="PROSITE" id="PS50892">
    <property type="entry name" value="V_SNARE"/>
    <property type="match status" value="1"/>
</dbReference>
<keyword evidence="6 9" id="KW-0472">Membrane</keyword>
<dbReference type="GO" id="GO:0016192">
    <property type="term" value="P:vesicle-mediated transport"/>
    <property type="evidence" value="ECO:0007669"/>
    <property type="project" value="InterPro"/>
</dbReference>
<gene>
    <name evidence="12" type="ORF">J8273_2211</name>
</gene>
<dbReference type="PROSITE" id="PS50859">
    <property type="entry name" value="LONGIN"/>
    <property type="match status" value="1"/>
</dbReference>
<dbReference type="Gene3D" id="1.20.5.110">
    <property type="match status" value="1"/>
</dbReference>
<dbReference type="CDD" id="cd15843">
    <property type="entry name" value="R-SNARE"/>
    <property type="match status" value="1"/>
</dbReference>
<keyword evidence="5 9" id="KW-1133">Transmembrane helix</keyword>
<dbReference type="InterPro" id="IPR001388">
    <property type="entry name" value="Synaptobrevin-like"/>
</dbReference>
<dbReference type="GO" id="GO:0012505">
    <property type="term" value="C:endomembrane system"/>
    <property type="evidence" value="ECO:0007669"/>
    <property type="project" value="UniProtKB-SubCell"/>
</dbReference>
<dbReference type="CDD" id="cd14824">
    <property type="entry name" value="Longin"/>
    <property type="match status" value="1"/>
</dbReference>
<dbReference type="PANTHER" id="PTHR21136">
    <property type="entry name" value="SNARE PROTEINS"/>
    <property type="match status" value="1"/>
</dbReference>
<reference evidence="12" key="1">
    <citation type="submission" date="2021-05" db="EMBL/GenBank/DDBJ databases">
        <title>A free-living protist that lacks canonical eukaryotic 1 DNA replication and segregation systems.</title>
        <authorList>
            <person name="Salas-Leiva D.E."/>
            <person name="Tromer E.C."/>
            <person name="Curtis B.A."/>
            <person name="Jerlstrom-Hultqvist J."/>
            <person name="Kolisko M."/>
            <person name="Yi Z."/>
            <person name="Salas-Leiva J.S."/>
            <person name="Gallot-Lavallee L."/>
            <person name="Kops G.J.P.L."/>
            <person name="Archibald J.M."/>
            <person name="Simpson A.G.B."/>
            <person name="Roger A.J."/>
        </authorList>
    </citation>
    <scope>NUCLEOTIDE SEQUENCE</scope>
    <source>
        <strain evidence="12">BICM</strain>
    </source>
</reference>
<dbReference type="InterPro" id="IPR011012">
    <property type="entry name" value="Longin-like_dom_sf"/>
</dbReference>
<name>A0A8J6AWF5_9EUKA</name>
<evidence type="ECO:0000256" key="9">
    <source>
        <dbReference type="SAM" id="Phobius"/>
    </source>
</evidence>
<evidence type="ECO:0000259" key="11">
    <source>
        <dbReference type="PROSITE" id="PS50892"/>
    </source>
</evidence>
<dbReference type="SMART" id="SM01270">
    <property type="entry name" value="Longin"/>
    <property type="match status" value="1"/>
</dbReference>
<proteinExistence type="inferred from homology"/>
<dbReference type="EMBL" id="JAHDYR010000007">
    <property type="protein sequence ID" value="KAG9395878.1"/>
    <property type="molecule type" value="Genomic_DNA"/>
</dbReference>
<dbReference type="GO" id="GO:0015031">
    <property type="term" value="P:protein transport"/>
    <property type="evidence" value="ECO:0007669"/>
    <property type="project" value="UniProtKB-KW"/>
</dbReference>
<dbReference type="SUPFAM" id="SSF58038">
    <property type="entry name" value="SNARE fusion complex"/>
    <property type="match status" value="1"/>
</dbReference>
<dbReference type="OrthoDB" id="190375at2759"/>
<dbReference type="GO" id="GO:0016020">
    <property type="term" value="C:membrane"/>
    <property type="evidence" value="ECO:0007669"/>
    <property type="project" value="InterPro"/>
</dbReference>